<evidence type="ECO:0000313" key="12">
    <source>
        <dbReference type="EMBL" id="EFJ38358.1"/>
    </source>
</evidence>
<feature type="binding site" evidence="8">
    <location>
        <position position="336"/>
    </location>
    <ligand>
        <name>substrate</name>
    </ligand>
</feature>
<dbReference type="InterPro" id="IPR023416">
    <property type="entry name" value="Transthyretin/HIU_hydrolase_d"/>
</dbReference>
<dbReference type="CDD" id="cd05822">
    <property type="entry name" value="TLP_HIUase"/>
    <property type="match status" value="1"/>
</dbReference>
<feature type="region of interest" description="Disordered" evidence="9">
    <location>
        <begin position="155"/>
        <end position="199"/>
    </location>
</feature>
<evidence type="ECO:0000256" key="1">
    <source>
        <dbReference type="ARBA" id="ARBA00001043"/>
    </source>
</evidence>
<feature type="compositionally biased region" description="Basic and acidic residues" evidence="9">
    <location>
        <begin position="173"/>
        <end position="199"/>
    </location>
</feature>
<proteinExistence type="predicted"/>
<sequence length="339" mass="37195">MHFSESDWIACCGSSKFAKEMAKVGPFKNLAEAIEMSRQIWWNQVDVPGWLEAFGAHPRIGALSSKSTTDWCAEEQATALSSANDRALKDLAEWNRLYESKFGFVFLVCATGKSSSEILQLLKGRITNRPLVELQVAANEQQKITELRLSKLVSQNTAPGGDENTSKLSLSEQRLDHEKPLGSPLSREESGTFRTGDAKADGRLSKIEAHVSGQQPQPSLRPPITTHVLDVSLGRPAAGLEISLERLEDTSWMPLGTSVTNQDGRSGPLMQASERVAAGVYRLTFNTGKYLSSTASSAGAGPFYPYVCIIFDIKPPQEFQHFHVPLLLSPFSFTTYRGS</sequence>
<evidence type="ECO:0000256" key="4">
    <source>
        <dbReference type="ARBA" id="ARBA00022631"/>
    </source>
</evidence>
<evidence type="ECO:0000259" key="11">
    <source>
        <dbReference type="Pfam" id="PF09349"/>
    </source>
</evidence>
<accession>D8QPX2</accession>
<keyword evidence="6" id="KW-0378">Hydrolase</keyword>
<feature type="binding site" evidence="8">
    <location>
        <position position="227"/>
    </location>
    <ligand>
        <name>substrate</name>
    </ligand>
</feature>
<comment type="catalytic activity">
    <reaction evidence="2">
        <text>5-hydroxy-2-oxo-4-ureido-2,5-dihydro-1H-imidazole-5-carboxylate + H(+) = (S)-allantoin + CO2</text>
        <dbReference type="Rhea" id="RHEA:26301"/>
        <dbReference type="ChEBI" id="CHEBI:15378"/>
        <dbReference type="ChEBI" id="CHEBI:15678"/>
        <dbReference type="ChEBI" id="CHEBI:16526"/>
        <dbReference type="ChEBI" id="CHEBI:58639"/>
        <dbReference type="EC" id="4.1.1.97"/>
    </reaction>
</comment>
<dbReference type="PANTHER" id="PTHR43466:SF1">
    <property type="entry name" value="2-OXO-4-HYDROXY-4-CARBOXY-5-UREIDOIMIDAZOLINE DECARBOXYLASE-RELATED"/>
    <property type="match status" value="1"/>
</dbReference>
<dbReference type="HOGENOM" id="CLU_050809_0_0_1"/>
<dbReference type="Proteomes" id="UP000001514">
    <property type="component" value="Unassembled WGS sequence"/>
</dbReference>
<dbReference type="SUPFAM" id="SSF158694">
    <property type="entry name" value="UraD-Like"/>
    <property type="match status" value="1"/>
</dbReference>
<dbReference type="Gene3D" id="1.10.3330.10">
    <property type="entry name" value="Oxo-4-hydroxy-4-carboxy-5-ureidoimidazoline decarboxylase"/>
    <property type="match status" value="1"/>
</dbReference>
<name>D8QPX2_SELML</name>
<dbReference type="Gene3D" id="2.60.40.180">
    <property type="entry name" value="Transthyretin/hydroxyisourate hydrolase domain"/>
    <property type="match status" value="1"/>
</dbReference>
<dbReference type="eggNOG" id="KOG3006">
    <property type="taxonomic scope" value="Eukaryota"/>
</dbReference>
<organism evidence="13">
    <name type="scientific">Selaginella moellendorffii</name>
    <name type="common">Spikemoss</name>
    <dbReference type="NCBI Taxonomy" id="88036"/>
    <lineage>
        <taxon>Eukaryota</taxon>
        <taxon>Viridiplantae</taxon>
        <taxon>Streptophyta</taxon>
        <taxon>Embryophyta</taxon>
        <taxon>Tracheophyta</taxon>
        <taxon>Lycopodiopsida</taxon>
        <taxon>Selaginellales</taxon>
        <taxon>Selaginellaceae</taxon>
        <taxon>Selaginella</taxon>
    </lineage>
</organism>
<dbReference type="InterPro" id="IPR000895">
    <property type="entry name" value="Transthyretin/HIU_hydrolase"/>
</dbReference>
<keyword evidence="4" id="KW-0659">Purine metabolism</keyword>
<evidence type="ECO:0000256" key="9">
    <source>
        <dbReference type="SAM" id="MobiDB-lite"/>
    </source>
</evidence>
<dbReference type="OMA" id="EPEGHYH"/>
<dbReference type="InterPro" id="IPR036817">
    <property type="entry name" value="Transthyretin/HIU_hydrolase_sf"/>
</dbReference>
<feature type="domain" description="Transthyretin/hydroxyisourate hydrolase" evidence="10">
    <location>
        <begin position="224"/>
        <end position="338"/>
    </location>
</feature>
<feature type="domain" description="Oxo-4-hydroxy-4-carboxy-5-ureidoimidazoline decarboxylase" evidence="11">
    <location>
        <begin position="10"/>
        <end position="149"/>
    </location>
</feature>
<dbReference type="InterPro" id="IPR023419">
    <property type="entry name" value="Transthyretin_CS"/>
</dbReference>
<feature type="binding site" evidence="8">
    <location>
        <position position="265"/>
    </location>
    <ligand>
        <name>substrate</name>
    </ligand>
</feature>
<dbReference type="InterPro" id="IPR018020">
    <property type="entry name" value="OHCU_decarboxylase"/>
</dbReference>
<comment type="catalytic activity">
    <reaction evidence="1">
        <text>5-hydroxyisourate + H2O = 5-hydroxy-2-oxo-4-ureido-2,5-dihydro-1H-imidazole-5-carboxylate + H(+)</text>
        <dbReference type="Rhea" id="RHEA:23736"/>
        <dbReference type="ChEBI" id="CHEBI:15377"/>
        <dbReference type="ChEBI" id="CHEBI:15378"/>
        <dbReference type="ChEBI" id="CHEBI:18072"/>
        <dbReference type="ChEBI" id="CHEBI:58639"/>
        <dbReference type="EC" id="3.5.2.17"/>
    </reaction>
</comment>
<dbReference type="GO" id="GO:0033971">
    <property type="term" value="F:hydroxyisourate hydrolase activity"/>
    <property type="evidence" value="ECO:0007669"/>
    <property type="project" value="UniProtKB-EC"/>
</dbReference>
<evidence type="ECO:0000256" key="6">
    <source>
        <dbReference type="ARBA" id="ARBA00022801"/>
    </source>
</evidence>
<dbReference type="EMBL" id="GL377565">
    <property type="protein sequence ID" value="EFJ38358.1"/>
    <property type="molecule type" value="Genomic_DNA"/>
</dbReference>
<dbReference type="InParanoid" id="D8QPX2"/>
<evidence type="ECO:0000256" key="3">
    <source>
        <dbReference type="ARBA" id="ARBA00004754"/>
    </source>
</evidence>
<dbReference type="GO" id="GO:0051997">
    <property type="term" value="F:2-oxo-4-hydroxy-4-carboxy-5-ureidoimidazoline decarboxylase activity"/>
    <property type="evidence" value="ECO:0007669"/>
    <property type="project" value="UniProtKB-EC"/>
</dbReference>
<dbReference type="InterPro" id="IPR014306">
    <property type="entry name" value="Hydroxyisourate_hydrolase"/>
</dbReference>
<evidence type="ECO:0000259" key="10">
    <source>
        <dbReference type="Pfam" id="PF00576"/>
    </source>
</evidence>
<dbReference type="InterPro" id="IPR023418">
    <property type="entry name" value="Thyroxine_BS"/>
</dbReference>
<keyword evidence="5" id="KW-0210">Decarboxylase</keyword>
<evidence type="ECO:0000256" key="8">
    <source>
        <dbReference type="PIRSR" id="PIRSR600895-51"/>
    </source>
</evidence>
<dbReference type="PROSITE" id="PS00769">
    <property type="entry name" value="TRANSTHYRETIN_2"/>
    <property type="match status" value="1"/>
</dbReference>
<dbReference type="NCBIfam" id="TIGR02962">
    <property type="entry name" value="hdxy_isourate"/>
    <property type="match status" value="1"/>
</dbReference>
<dbReference type="PANTHER" id="PTHR43466">
    <property type="entry name" value="2-OXO-4-HYDROXY-4-CARBOXY-5-UREIDOIMIDAZOLINE DECARBOXYLASE-RELATED"/>
    <property type="match status" value="1"/>
</dbReference>
<dbReference type="STRING" id="88036.D8QPX2"/>
<dbReference type="Pfam" id="PF00576">
    <property type="entry name" value="Transthyretin"/>
    <property type="match status" value="1"/>
</dbReference>
<keyword evidence="7" id="KW-0456">Lyase</keyword>
<protein>
    <submittedName>
        <fullName evidence="12">Uncharacterized protein</fullName>
    </submittedName>
</protein>
<evidence type="ECO:0000256" key="5">
    <source>
        <dbReference type="ARBA" id="ARBA00022793"/>
    </source>
</evidence>
<evidence type="ECO:0000256" key="7">
    <source>
        <dbReference type="ARBA" id="ARBA00023239"/>
    </source>
</evidence>
<dbReference type="Pfam" id="PF09349">
    <property type="entry name" value="OHCU_decarbox"/>
    <property type="match status" value="1"/>
</dbReference>
<dbReference type="InterPro" id="IPR036778">
    <property type="entry name" value="OHCU_decarboxylase_sf"/>
</dbReference>
<dbReference type="SUPFAM" id="SSF49472">
    <property type="entry name" value="Transthyretin (synonym: prealbumin)"/>
    <property type="match status" value="1"/>
</dbReference>
<reference evidence="12 13" key="1">
    <citation type="journal article" date="2011" name="Science">
        <title>The Selaginella genome identifies genetic changes associated with the evolution of vascular plants.</title>
        <authorList>
            <person name="Banks J.A."/>
            <person name="Nishiyama T."/>
            <person name="Hasebe M."/>
            <person name="Bowman J.L."/>
            <person name="Gribskov M."/>
            <person name="dePamphilis C."/>
            <person name="Albert V.A."/>
            <person name="Aono N."/>
            <person name="Aoyama T."/>
            <person name="Ambrose B.A."/>
            <person name="Ashton N.W."/>
            <person name="Axtell M.J."/>
            <person name="Barker E."/>
            <person name="Barker M.S."/>
            <person name="Bennetzen J.L."/>
            <person name="Bonawitz N.D."/>
            <person name="Chapple C."/>
            <person name="Cheng C."/>
            <person name="Correa L.G."/>
            <person name="Dacre M."/>
            <person name="DeBarry J."/>
            <person name="Dreyer I."/>
            <person name="Elias M."/>
            <person name="Engstrom E.M."/>
            <person name="Estelle M."/>
            <person name="Feng L."/>
            <person name="Finet C."/>
            <person name="Floyd S.K."/>
            <person name="Frommer W.B."/>
            <person name="Fujita T."/>
            <person name="Gramzow L."/>
            <person name="Gutensohn M."/>
            <person name="Harholt J."/>
            <person name="Hattori M."/>
            <person name="Heyl A."/>
            <person name="Hirai T."/>
            <person name="Hiwatashi Y."/>
            <person name="Ishikawa M."/>
            <person name="Iwata M."/>
            <person name="Karol K.G."/>
            <person name="Koehler B."/>
            <person name="Kolukisaoglu U."/>
            <person name="Kubo M."/>
            <person name="Kurata T."/>
            <person name="Lalonde S."/>
            <person name="Li K."/>
            <person name="Li Y."/>
            <person name="Litt A."/>
            <person name="Lyons E."/>
            <person name="Manning G."/>
            <person name="Maruyama T."/>
            <person name="Michael T.P."/>
            <person name="Mikami K."/>
            <person name="Miyazaki S."/>
            <person name="Morinaga S."/>
            <person name="Murata T."/>
            <person name="Mueller-Roeber B."/>
            <person name="Nelson D.R."/>
            <person name="Obara M."/>
            <person name="Oguri Y."/>
            <person name="Olmstead R.G."/>
            <person name="Onodera N."/>
            <person name="Petersen B.L."/>
            <person name="Pils B."/>
            <person name="Prigge M."/>
            <person name="Rensing S.A."/>
            <person name="Riano-Pachon D.M."/>
            <person name="Roberts A.W."/>
            <person name="Sato Y."/>
            <person name="Scheller H.V."/>
            <person name="Schulz B."/>
            <person name="Schulz C."/>
            <person name="Shakirov E.V."/>
            <person name="Shibagaki N."/>
            <person name="Shinohara N."/>
            <person name="Shippen D.E."/>
            <person name="Soerensen I."/>
            <person name="Sotooka R."/>
            <person name="Sugimoto N."/>
            <person name="Sugita M."/>
            <person name="Sumikawa N."/>
            <person name="Tanurdzic M."/>
            <person name="Theissen G."/>
            <person name="Ulvskov P."/>
            <person name="Wakazuki S."/>
            <person name="Weng J.K."/>
            <person name="Willats W.W."/>
            <person name="Wipf D."/>
            <person name="Wolf P.G."/>
            <person name="Yang L."/>
            <person name="Zimmer A.D."/>
            <person name="Zhu Q."/>
            <person name="Mitros T."/>
            <person name="Hellsten U."/>
            <person name="Loque D."/>
            <person name="Otillar R."/>
            <person name="Salamov A."/>
            <person name="Schmutz J."/>
            <person name="Shapiro H."/>
            <person name="Lindquist E."/>
            <person name="Lucas S."/>
            <person name="Rokhsar D."/>
            <person name="Grigoriev I.V."/>
        </authorList>
    </citation>
    <scope>NUCLEOTIDE SEQUENCE [LARGE SCALE GENOMIC DNA]</scope>
</reference>
<dbReference type="PRINTS" id="PR00189">
    <property type="entry name" value="TRNSTHYRETIN"/>
</dbReference>
<dbReference type="KEGG" id="smo:SELMODRAFT_402204"/>
<dbReference type="FunCoup" id="D8QPX2">
    <property type="interactions" value="985"/>
</dbReference>
<gene>
    <name evidence="12" type="ORF">SELMODRAFT_402204</name>
</gene>
<evidence type="ECO:0000256" key="2">
    <source>
        <dbReference type="ARBA" id="ARBA00001163"/>
    </source>
</evidence>
<dbReference type="GO" id="GO:0006144">
    <property type="term" value="P:purine nucleobase metabolic process"/>
    <property type="evidence" value="ECO:0000318"/>
    <property type="project" value="GO_Central"/>
</dbReference>
<dbReference type="Gramene" id="EFJ38358">
    <property type="protein sequence ID" value="EFJ38358"/>
    <property type="gene ID" value="SELMODRAFT_402204"/>
</dbReference>
<comment type="pathway">
    <text evidence="3">Purine metabolism; urate degradation; (S)-allantoin from urate: step 3/3.</text>
</comment>
<keyword evidence="13" id="KW-1185">Reference proteome</keyword>
<evidence type="ECO:0000313" key="13">
    <source>
        <dbReference type="Proteomes" id="UP000001514"/>
    </source>
</evidence>
<dbReference type="PROSITE" id="PS00768">
    <property type="entry name" value="TRANSTHYRETIN_1"/>
    <property type="match status" value="1"/>
</dbReference>
<dbReference type="AlphaFoldDB" id="D8QPX2"/>